<dbReference type="InterPro" id="IPR003660">
    <property type="entry name" value="HAMP_dom"/>
</dbReference>
<dbReference type="GO" id="GO:0000155">
    <property type="term" value="F:phosphorelay sensor kinase activity"/>
    <property type="evidence" value="ECO:0007669"/>
    <property type="project" value="InterPro"/>
</dbReference>
<keyword evidence="11" id="KW-0902">Two-component regulatory system</keyword>
<dbReference type="PANTHER" id="PTHR24421">
    <property type="entry name" value="NITRATE/NITRITE SENSOR PROTEIN NARX-RELATED"/>
    <property type="match status" value="1"/>
</dbReference>
<evidence type="ECO:0000256" key="5">
    <source>
        <dbReference type="ARBA" id="ARBA00022679"/>
    </source>
</evidence>
<dbReference type="PROSITE" id="PS50885">
    <property type="entry name" value="HAMP"/>
    <property type="match status" value="1"/>
</dbReference>
<keyword evidence="9" id="KW-0067">ATP-binding</keyword>
<dbReference type="InterPro" id="IPR036890">
    <property type="entry name" value="HATPase_C_sf"/>
</dbReference>
<keyword evidence="6 12" id="KW-0812">Transmembrane</keyword>
<evidence type="ECO:0000256" key="9">
    <source>
        <dbReference type="ARBA" id="ARBA00022840"/>
    </source>
</evidence>
<keyword evidence="5" id="KW-0808">Transferase</keyword>
<evidence type="ECO:0000256" key="8">
    <source>
        <dbReference type="ARBA" id="ARBA00022777"/>
    </source>
</evidence>
<evidence type="ECO:0000256" key="1">
    <source>
        <dbReference type="ARBA" id="ARBA00000085"/>
    </source>
</evidence>
<dbReference type="Pfam" id="PF02518">
    <property type="entry name" value="HATPase_c"/>
    <property type="match status" value="1"/>
</dbReference>
<evidence type="ECO:0000256" key="10">
    <source>
        <dbReference type="ARBA" id="ARBA00022989"/>
    </source>
</evidence>
<evidence type="ECO:0000313" key="15">
    <source>
        <dbReference type="Proteomes" id="UP001164390"/>
    </source>
</evidence>
<keyword evidence="12" id="KW-0472">Membrane</keyword>
<sequence length="340" mass="36625">MGASTHFSRAGIPDTWGMGRELSLPLFWRVCLINGGVIALGVLVLVLSPMTVSARPLWSEGVILSIGLLVSISLNGVLLRSVLGPLDRLTAVMATIDLRYPGRRLEEQGSGPARSLVRGFNAMLERLEVERSVSTARALHAQEAERQRIAQELHDEVGQSLTAVLLGLKRAIDDAPQETVAELDDVRDTTRATLEEVRRISQRLRPGVLADLGLLRSLYSLVGDLAARTGISVDRRFPPSLPELPPETELVIYRVAQEALTNVTRHARADNVDVELNGDVRGLVLRIADDGTGSESAAIGAGIQGMHERAQMVAGSLDVRPRDGGGTEVRLEVPIAGGRT</sequence>
<evidence type="ECO:0000256" key="7">
    <source>
        <dbReference type="ARBA" id="ARBA00022741"/>
    </source>
</evidence>
<feature type="transmembrane region" description="Helical" evidence="12">
    <location>
        <begin position="26"/>
        <end position="50"/>
    </location>
</feature>
<keyword evidence="10 12" id="KW-1133">Transmembrane helix</keyword>
<keyword evidence="8 14" id="KW-0418">Kinase</keyword>
<dbReference type="EC" id="2.7.13.3" evidence="3"/>
<dbReference type="RefSeq" id="WP_271636401.1">
    <property type="nucleotide sequence ID" value="NZ_CP094970.1"/>
</dbReference>
<dbReference type="SUPFAM" id="SSF55874">
    <property type="entry name" value="ATPase domain of HSP90 chaperone/DNA topoisomerase II/histidine kinase"/>
    <property type="match status" value="1"/>
</dbReference>
<dbReference type="Pfam" id="PF07730">
    <property type="entry name" value="HisKA_3"/>
    <property type="match status" value="1"/>
</dbReference>
<dbReference type="InterPro" id="IPR003594">
    <property type="entry name" value="HATPase_dom"/>
</dbReference>
<evidence type="ECO:0000256" key="2">
    <source>
        <dbReference type="ARBA" id="ARBA00004370"/>
    </source>
</evidence>
<keyword evidence="7" id="KW-0547">Nucleotide-binding</keyword>
<dbReference type="AlphaFoldDB" id="A0AA46TLD9"/>
<dbReference type="CDD" id="cd16917">
    <property type="entry name" value="HATPase_UhpB-NarQ-NarX-like"/>
    <property type="match status" value="1"/>
</dbReference>
<evidence type="ECO:0000256" key="4">
    <source>
        <dbReference type="ARBA" id="ARBA00022553"/>
    </source>
</evidence>
<dbReference type="KEGG" id="sgrg:L0C25_10265"/>
<dbReference type="GO" id="GO:0016020">
    <property type="term" value="C:membrane"/>
    <property type="evidence" value="ECO:0007669"/>
    <property type="project" value="UniProtKB-SubCell"/>
</dbReference>
<evidence type="ECO:0000313" key="14">
    <source>
        <dbReference type="EMBL" id="UYM07426.1"/>
    </source>
</evidence>
<evidence type="ECO:0000259" key="13">
    <source>
        <dbReference type="PROSITE" id="PS50885"/>
    </source>
</evidence>
<dbReference type="GO" id="GO:0005524">
    <property type="term" value="F:ATP binding"/>
    <property type="evidence" value="ECO:0007669"/>
    <property type="project" value="UniProtKB-KW"/>
</dbReference>
<evidence type="ECO:0000256" key="3">
    <source>
        <dbReference type="ARBA" id="ARBA00012438"/>
    </source>
</evidence>
<dbReference type="GO" id="GO:0046983">
    <property type="term" value="F:protein dimerization activity"/>
    <property type="evidence" value="ECO:0007669"/>
    <property type="project" value="InterPro"/>
</dbReference>
<dbReference type="Gene3D" id="3.30.565.10">
    <property type="entry name" value="Histidine kinase-like ATPase, C-terminal domain"/>
    <property type="match status" value="1"/>
</dbReference>
<keyword evidence="4" id="KW-0597">Phosphoprotein</keyword>
<keyword evidence="15" id="KW-1185">Reference proteome</keyword>
<protein>
    <recommendedName>
        <fullName evidence="3">histidine kinase</fullName>
        <ecNumber evidence="3">2.7.13.3</ecNumber>
    </recommendedName>
</protein>
<dbReference type="InterPro" id="IPR011712">
    <property type="entry name" value="Sig_transdc_His_kin_sub3_dim/P"/>
</dbReference>
<accession>A0AA46TLD9</accession>
<comment type="catalytic activity">
    <reaction evidence="1">
        <text>ATP + protein L-histidine = ADP + protein N-phospho-L-histidine.</text>
        <dbReference type="EC" id="2.7.13.3"/>
    </reaction>
</comment>
<feature type="transmembrane region" description="Helical" evidence="12">
    <location>
        <begin position="62"/>
        <end position="83"/>
    </location>
</feature>
<dbReference type="InterPro" id="IPR050482">
    <property type="entry name" value="Sensor_HK_TwoCompSys"/>
</dbReference>
<dbReference type="Pfam" id="PF00672">
    <property type="entry name" value="HAMP"/>
    <property type="match status" value="1"/>
</dbReference>
<dbReference type="SMART" id="SM00304">
    <property type="entry name" value="HAMP"/>
    <property type="match status" value="1"/>
</dbReference>
<gene>
    <name evidence="14" type="ORF">L0C25_10265</name>
</gene>
<name>A0AA46TLD9_9ACTN</name>
<dbReference type="Gene3D" id="1.20.5.1930">
    <property type="match status" value="1"/>
</dbReference>
<dbReference type="Proteomes" id="UP001164390">
    <property type="component" value="Chromosome"/>
</dbReference>
<feature type="domain" description="HAMP" evidence="13">
    <location>
        <begin position="80"/>
        <end position="132"/>
    </location>
</feature>
<evidence type="ECO:0000256" key="12">
    <source>
        <dbReference type="SAM" id="Phobius"/>
    </source>
</evidence>
<reference evidence="14" key="1">
    <citation type="submission" date="2022-01" db="EMBL/GenBank/DDBJ databases">
        <title>Nocardioidaceae gen. sp. A5X3R13.</title>
        <authorList>
            <person name="Lopez Marin M.A."/>
            <person name="Uhlik O."/>
        </authorList>
    </citation>
    <scope>NUCLEOTIDE SEQUENCE</scope>
    <source>
        <strain evidence="14">A5X3R13</strain>
    </source>
</reference>
<dbReference type="EMBL" id="CP094970">
    <property type="protein sequence ID" value="UYM07426.1"/>
    <property type="molecule type" value="Genomic_DNA"/>
</dbReference>
<evidence type="ECO:0000256" key="6">
    <source>
        <dbReference type="ARBA" id="ARBA00022692"/>
    </source>
</evidence>
<comment type="subcellular location">
    <subcellularLocation>
        <location evidence="2">Membrane</location>
    </subcellularLocation>
</comment>
<dbReference type="PANTHER" id="PTHR24421:SF10">
    <property type="entry name" value="NITRATE_NITRITE SENSOR PROTEIN NARQ"/>
    <property type="match status" value="1"/>
</dbReference>
<organism evidence="14 15">
    <name type="scientific">Solicola gregarius</name>
    <dbReference type="NCBI Taxonomy" id="2908642"/>
    <lineage>
        <taxon>Bacteria</taxon>
        <taxon>Bacillati</taxon>
        <taxon>Actinomycetota</taxon>
        <taxon>Actinomycetes</taxon>
        <taxon>Propionibacteriales</taxon>
        <taxon>Nocardioidaceae</taxon>
        <taxon>Solicola</taxon>
    </lineage>
</organism>
<evidence type="ECO:0000256" key="11">
    <source>
        <dbReference type="ARBA" id="ARBA00023012"/>
    </source>
</evidence>
<proteinExistence type="predicted"/>